<comment type="caution">
    <text evidence="6">The sequence shown here is derived from an EMBL/GenBank/DDBJ whole genome shotgun (WGS) entry which is preliminary data.</text>
</comment>
<keyword evidence="4" id="KW-0804">Transcription</keyword>
<sequence>MDLSRHLGNFLAVAEELHFTRAAEVLGMAQPPLSQSIRRLERELGVALFDRGARQVELTTAGQLLVAEAREFVAREERLRALMRQARDGELGTLRAGVPPETSAVTLRALMAGLAERAPELTVDLAELTTAEQVRGLASGQLDVGLVHAPVDATDLRAGPAVQTVLGAVLPRTSPLARARELELADLAGHELIAFPRAAAPGAYDRLLALCRDGGFSPARVRHARNPEFVLGLVLAGQGVAFEEERMARREPRVAWRPLAGTPLLRRVTAVWPDQSPHPTASRFAAIAADVLCRDETATVPLTSPSTPRPWSVVYTPP</sequence>
<proteinExistence type="inferred from homology"/>
<evidence type="ECO:0000256" key="2">
    <source>
        <dbReference type="ARBA" id="ARBA00023015"/>
    </source>
</evidence>
<dbReference type="Gene3D" id="1.10.10.10">
    <property type="entry name" value="Winged helix-like DNA-binding domain superfamily/Winged helix DNA-binding domain"/>
    <property type="match status" value="1"/>
</dbReference>
<keyword evidence="2" id="KW-0805">Transcription regulation</keyword>
<dbReference type="GO" id="GO:0003677">
    <property type="term" value="F:DNA binding"/>
    <property type="evidence" value="ECO:0007669"/>
    <property type="project" value="UniProtKB-KW"/>
</dbReference>
<reference evidence="6 7" key="1">
    <citation type="submission" date="2020-07" db="EMBL/GenBank/DDBJ databases">
        <title>Sequencing the genomes of 1000 actinobacteria strains.</title>
        <authorList>
            <person name="Klenk H.-P."/>
        </authorList>
    </citation>
    <scope>NUCLEOTIDE SEQUENCE [LARGE SCALE GENOMIC DNA]</scope>
    <source>
        <strain evidence="6 7">CXB654</strain>
    </source>
</reference>
<dbReference type="GO" id="GO:0003700">
    <property type="term" value="F:DNA-binding transcription factor activity"/>
    <property type="evidence" value="ECO:0007669"/>
    <property type="project" value="InterPro"/>
</dbReference>
<dbReference type="PROSITE" id="PS50931">
    <property type="entry name" value="HTH_LYSR"/>
    <property type="match status" value="1"/>
</dbReference>
<dbReference type="Pfam" id="PF03466">
    <property type="entry name" value="LysR_substrate"/>
    <property type="match status" value="1"/>
</dbReference>
<dbReference type="SUPFAM" id="SSF46785">
    <property type="entry name" value="Winged helix' DNA-binding domain"/>
    <property type="match status" value="1"/>
</dbReference>
<organism evidence="6 7">
    <name type="scientific">Spinactinospora alkalitolerans</name>
    <dbReference type="NCBI Taxonomy" id="687207"/>
    <lineage>
        <taxon>Bacteria</taxon>
        <taxon>Bacillati</taxon>
        <taxon>Actinomycetota</taxon>
        <taxon>Actinomycetes</taxon>
        <taxon>Streptosporangiales</taxon>
        <taxon>Nocardiopsidaceae</taxon>
        <taxon>Spinactinospora</taxon>
    </lineage>
</organism>
<dbReference type="PANTHER" id="PTHR30346">
    <property type="entry name" value="TRANSCRIPTIONAL DUAL REGULATOR HCAR-RELATED"/>
    <property type="match status" value="1"/>
</dbReference>
<dbReference type="RefSeq" id="WP_179643600.1">
    <property type="nucleotide sequence ID" value="NZ_BAAAYY010000018.1"/>
</dbReference>
<evidence type="ECO:0000256" key="3">
    <source>
        <dbReference type="ARBA" id="ARBA00023125"/>
    </source>
</evidence>
<dbReference type="InterPro" id="IPR036388">
    <property type="entry name" value="WH-like_DNA-bd_sf"/>
</dbReference>
<evidence type="ECO:0000313" key="6">
    <source>
        <dbReference type="EMBL" id="NYE47699.1"/>
    </source>
</evidence>
<dbReference type="PANTHER" id="PTHR30346:SF0">
    <property type="entry name" value="HCA OPERON TRANSCRIPTIONAL ACTIVATOR HCAR"/>
    <property type="match status" value="1"/>
</dbReference>
<dbReference type="InterPro" id="IPR005119">
    <property type="entry name" value="LysR_subst-bd"/>
</dbReference>
<accession>A0A852TUI9</accession>
<keyword evidence="7" id="KW-1185">Reference proteome</keyword>
<evidence type="ECO:0000259" key="5">
    <source>
        <dbReference type="PROSITE" id="PS50931"/>
    </source>
</evidence>
<dbReference type="GO" id="GO:0032993">
    <property type="term" value="C:protein-DNA complex"/>
    <property type="evidence" value="ECO:0007669"/>
    <property type="project" value="TreeGrafter"/>
</dbReference>
<evidence type="ECO:0000256" key="1">
    <source>
        <dbReference type="ARBA" id="ARBA00009437"/>
    </source>
</evidence>
<dbReference type="InterPro" id="IPR000847">
    <property type="entry name" value="LysR_HTH_N"/>
</dbReference>
<dbReference type="Pfam" id="PF00126">
    <property type="entry name" value="HTH_1"/>
    <property type="match status" value="1"/>
</dbReference>
<dbReference type="Proteomes" id="UP000589036">
    <property type="component" value="Unassembled WGS sequence"/>
</dbReference>
<protein>
    <submittedName>
        <fullName evidence="6">DNA-binding transcriptional LysR family regulator</fullName>
    </submittedName>
</protein>
<dbReference type="PRINTS" id="PR00039">
    <property type="entry name" value="HTHLYSR"/>
</dbReference>
<dbReference type="Gene3D" id="3.40.190.10">
    <property type="entry name" value="Periplasmic binding protein-like II"/>
    <property type="match status" value="2"/>
</dbReference>
<dbReference type="EMBL" id="JACCCC010000001">
    <property type="protein sequence ID" value="NYE47699.1"/>
    <property type="molecule type" value="Genomic_DNA"/>
</dbReference>
<name>A0A852TUI9_9ACTN</name>
<keyword evidence="3 6" id="KW-0238">DNA-binding</keyword>
<evidence type="ECO:0000313" key="7">
    <source>
        <dbReference type="Proteomes" id="UP000589036"/>
    </source>
</evidence>
<gene>
    <name evidence="6" type="ORF">HDA32_002819</name>
</gene>
<dbReference type="CDD" id="cd08414">
    <property type="entry name" value="PBP2_LTTR_aromatics_like"/>
    <property type="match status" value="1"/>
</dbReference>
<evidence type="ECO:0000256" key="4">
    <source>
        <dbReference type="ARBA" id="ARBA00023163"/>
    </source>
</evidence>
<dbReference type="InterPro" id="IPR036390">
    <property type="entry name" value="WH_DNA-bd_sf"/>
</dbReference>
<dbReference type="SUPFAM" id="SSF53850">
    <property type="entry name" value="Periplasmic binding protein-like II"/>
    <property type="match status" value="1"/>
</dbReference>
<dbReference type="AlphaFoldDB" id="A0A852TUI9"/>
<feature type="domain" description="HTH lysR-type" evidence="5">
    <location>
        <begin position="1"/>
        <end position="59"/>
    </location>
</feature>
<comment type="similarity">
    <text evidence="1">Belongs to the LysR transcriptional regulatory family.</text>
</comment>
<dbReference type="FunFam" id="1.10.10.10:FF:000001">
    <property type="entry name" value="LysR family transcriptional regulator"/>
    <property type="match status" value="1"/>
</dbReference>